<dbReference type="InterPro" id="IPR036390">
    <property type="entry name" value="WH_DNA-bd_sf"/>
</dbReference>
<organism evidence="9 10">
    <name type="scientific">Breznakia pachnodae</name>
    <dbReference type="NCBI Taxonomy" id="265178"/>
    <lineage>
        <taxon>Bacteria</taxon>
        <taxon>Bacillati</taxon>
        <taxon>Bacillota</taxon>
        <taxon>Erysipelotrichia</taxon>
        <taxon>Erysipelotrichales</taxon>
        <taxon>Erysipelotrichaceae</taxon>
        <taxon>Breznakia</taxon>
    </lineage>
</organism>
<dbReference type="InterPro" id="IPR055166">
    <property type="entry name" value="Transc_reg_Sar_Rot_HTH"/>
</dbReference>
<evidence type="ECO:0000259" key="8">
    <source>
        <dbReference type="PROSITE" id="PS50995"/>
    </source>
</evidence>
<dbReference type="Pfam" id="PF22381">
    <property type="entry name" value="Staph_reg_Sar_Rot"/>
    <property type="match status" value="1"/>
</dbReference>
<dbReference type="Gene3D" id="1.10.10.10">
    <property type="entry name" value="Winged helix-like DNA-binding domain superfamily/Winged helix DNA-binding domain"/>
    <property type="match status" value="1"/>
</dbReference>
<name>A0ABU0E5W9_9FIRM</name>
<reference evidence="9 10" key="1">
    <citation type="submission" date="2023-07" db="EMBL/GenBank/DDBJ databases">
        <title>Genomic Encyclopedia of Type Strains, Phase IV (KMG-IV): sequencing the most valuable type-strain genomes for metagenomic binning, comparative biology and taxonomic classification.</title>
        <authorList>
            <person name="Goeker M."/>
        </authorList>
    </citation>
    <scope>NUCLEOTIDE SEQUENCE [LARGE SCALE GENOMIC DNA]</scope>
    <source>
        <strain evidence="9 10">DSM 16784</strain>
    </source>
</reference>
<gene>
    <name evidence="9" type="ORF">J2S15_002874</name>
</gene>
<comment type="caution">
    <text evidence="9">The sequence shown here is derived from an EMBL/GenBank/DDBJ whole genome shotgun (WGS) entry which is preliminary data.</text>
</comment>
<proteinExistence type="inferred from homology"/>
<protein>
    <recommendedName>
        <fullName evidence="6">HTH-type transcriptional regulator SarZ</fullName>
    </recommendedName>
    <alternativeName>
        <fullName evidence="7">Staphylococcal accessory regulator Z</fullName>
    </alternativeName>
</protein>
<keyword evidence="4" id="KW-0804">Transcription</keyword>
<evidence type="ECO:0000256" key="7">
    <source>
        <dbReference type="ARBA" id="ARBA00047207"/>
    </source>
</evidence>
<dbReference type="SMART" id="SM00347">
    <property type="entry name" value="HTH_MARR"/>
    <property type="match status" value="1"/>
</dbReference>
<evidence type="ECO:0000313" key="10">
    <source>
        <dbReference type="Proteomes" id="UP001230220"/>
    </source>
</evidence>
<evidence type="ECO:0000256" key="4">
    <source>
        <dbReference type="ARBA" id="ARBA00023163"/>
    </source>
</evidence>
<evidence type="ECO:0000256" key="1">
    <source>
        <dbReference type="ARBA" id="ARBA00004496"/>
    </source>
</evidence>
<dbReference type="Proteomes" id="UP001230220">
    <property type="component" value="Unassembled WGS sequence"/>
</dbReference>
<dbReference type="RefSeq" id="WP_307409446.1">
    <property type="nucleotide sequence ID" value="NZ_JAUSUR010000005.1"/>
</dbReference>
<dbReference type="PANTHER" id="PTHR42756">
    <property type="entry name" value="TRANSCRIPTIONAL REGULATOR, MARR"/>
    <property type="match status" value="1"/>
</dbReference>
<accession>A0ABU0E5W9</accession>
<dbReference type="GO" id="GO:0003677">
    <property type="term" value="F:DNA binding"/>
    <property type="evidence" value="ECO:0007669"/>
    <property type="project" value="UniProtKB-KW"/>
</dbReference>
<feature type="domain" description="HTH marR-type" evidence="8">
    <location>
        <begin position="1"/>
        <end position="133"/>
    </location>
</feature>
<evidence type="ECO:0000256" key="2">
    <source>
        <dbReference type="ARBA" id="ARBA00023015"/>
    </source>
</evidence>
<evidence type="ECO:0000256" key="6">
    <source>
        <dbReference type="ARBA" id="ARBA00047188"/>
    </source>
</evidence>
<comment type="similarity">
    <text evidence="5">Belongs to the SarZ family.</text>
</comment>
<dbReference type="SUPFAM" id="SSF46785">
    <property type="entry name" value="Winged helix' DNA-binding domain"/>
    <property type="match status" value="1"/>
</dbReference>
<keyword evidence="10" id="KW-1185">Reference proteome</keyword>
<evidence type="ECO:0000313" key="9">
    <source>
        <dbReference type="EMBL" id="MDQ0362121.1"/>
    </source>
</evidence>
<dbReference type="EMBL" id="JAUSUR010000005">
    <property type="protein sequence ID" value="MDQ0362121.1"/>
    <property type="molecule type" value="Genomic_DNA"/>
</dbReference>
<evidence type="ECO:0000256" key="5">
    <source>
        <dbReference type="ARBA" id="ARBA00046337"/>
    </source>
</evidence>
<sequence>MNNLIKVSEQIALFCRINVNTKRDLPIRSSEMGMLIYLVKTEEEKTPNGVAQFFRFTKAMATNMVTSLSSKGYITKKQSEIDKRSVYLVPTNKAIKLVENTYDEYFKSMSTLRKRMGEEKFENLVMLIEMANNILLEENKNG</sequence>
<comment type="subcellular location">
    <subcellularLocation>
        <location evidence="1">Cytoplasm</location>
    </subcellularLocation>
</comment>
<dbReference type="PROSITE" id="PS50995">
    <property type="entry name" value="HTH_MARR_2"/>
    <property type="match status" value="1"/>
</dbReference>
<dbReference type="InterPro" id="IPR000835">
    <property type="entry name" value="HTH_MarR-typ"/>
</dbReference>
<dbReference type="InterPro" id="IPR036388">
    <property type="entry name" value="WH-like_DNA-bd_sf"/>
</dbReference>
<keyword evidence="3 9" id="KW-0238">DNA-binding</keyword>
<evidence type="ECO:0000256" key="3">
    <source>
        <dbReference type="ARBA" id="ARBA00023125"/>
    </source>
</evidence>
<dbReference type="PANTHER" id="PTHR42756:SF1">
    <property type="entry name" value="TRANSCRIPTIONAL REPRESSOR OF EMRAB OPERON"/>
    <property type="match status" value="1"/>
</dbReference>
<keyword evidence="2" id="KW-0805">Transcription regulation</keyword>